<organism evidence="1 2">
    <name type="scientific">Arsenicicoccus piscis</name>
    <dbReference type="NCBI Taxonomy" id="673954"/>
    <lineage>
        <taxon>Bacteria</taxon>
        <taxon>Bacillati</taxon>
        <taxon>Actinomycetota</taxon>
        <taxon>Actinomycetes</taxon>
        <taxon>Micrococcales</taxon>
        <taxon>Intrasporangiaceae</taxon>
        <taxon>Arsenicicoccus</taxon>
    </lineage>
</organism>
<reference evidence="2" key="1">
    <citation type="journal article" date="2019" name="Int. J. Syst. Evol. Microbiol.">
        <title>The Global Catalogue of Microorganisms (GCM) 10K type strain sequencing project: providing services to taxonomists for standard genome sequencing and annotation.</title>
        <authorList>
            <consortium name="The Broad Institute Genomics Platform"/>
            <consortium name="The Broad Institute Genome Sequencing Center for Infectious Disease"/>
            <person name="Wu L."/>
            <person name="Ma J."/>
        </authorList>
    </citation>
    <scope>NUCLEOTIDE SEQUENCE [LARGE SCALE GENOMIC DNA]</scope>
    <source>
        <strain evidence="2">NBRC 105830</strain>
    </source>
</reference>
<dbReference type="CDD" id="cd07067">
    <property type="entry name" value="HP_PGM_like"/>
    <property type="match status" value="1"/>
</dbReference>
<dbReference type="Gene3D" id="3.40.50.1240">
    <property type="entry name" value="Phosphoglycerate mutase-like"/>
    <property type="match status" value="1"/>
</dbReference>
<sequence length="216" mass="23996">MTTSTPAPAGRPTPKHRLVLMRHGQTEWSTAMKHTGLTDIPLTERGEELAQDIAPMMRLFDFSLVLSSPLQRARRTAELAGLTDVEIEPALVEWDYGGYEGLTTSEIRERLGYEWNVWDDGVVPGESPGETIEQVSARARSVIDRVRPALDVGDVALVAHGHLLRVLASVWLRTEPRFGAQLILDPGAICVLAYERHNPAIQHWNLLPLEEALPVD</sequence>
<comment type="caution">
    <text evidence="1">The sequence shown here is derived from an EMBL/GenBank/DDBJ whole genome shotgun (WGS) entry which is preliminary data.</text>
</comment>
<evidence type="ECO:0000313" key="1">
    <source>
        <dbReference type="EMBL" id="GMA19639.1"/>
    </source>
</evidence>
<dbReference type="PANTHER" id="PTHR48100">
    <property type="entry name" value="BROAD-SPECIFICITY PHOSPHATASE YOR283W-RELATED"/>
    <property type="match status" value="1"/>
</dbReference>
<gene>
    <name evidence="1" type="ORF">GCM10025862_16600</name>
</gene>
<dbReference type="Pfam" id="PF00300">
    <property type="entry name" value="His_Phos_1"/>
    <property type="match status" value="1"/>
</dbReference>
<dbReference type="PANTHER" id="PTHR48100:SF15">
    <property type="entry name" value="SEDOHEPTULOSE 1,7-BISPHOSPHATASE"/>
    <property type="match status" value="1"/>
</dbReference>
<evidence type="ECO:0000313" key="2">
    <source>
        <dbReference type="Proteomes" id="UP001157109"/>
    </source>
</evidence>
<dbReference type="SMART" id="SM00855">
    <property type="entry name" value="PGAM"/>
    <property type="match status" value="1"/>
</dbReference>
<keyword evidence="2" id="KW-1185">Reference proteome</keyword>
<proteinExistence type="predicted"/>
<dbReference type="SUPFAM" id="SSF53254">
    <property type="entry name" value="Phosphoglycerate mutase-like"/>
    <property type="match status" value="1"/>
</dbReference>
<dbReference type="InterPro" id="IPR013078">
    <property type="entry name" value="His_Pase_superF_clade-1"/>
</dbReference>
<protein>
    <submittedName>
        <fullName evidence="1">Phosphatase</fullName>
    </submittedName>
</protein>
<dbReference type="RefSeq" id="WP_241445289.1">
    <property type="nucleotide sequence ID" value="NZ_BSUJ01000001.1"/>
</dbReference>
<dbReference type="EMBL" id="BSUJ01000001">
    <property type="protein sequence ID" value="GMA19639.1"/>
    <property type="molecule type" value="Genomic_DNA"/>
</dbReference>
<name>A0ABQ6HQA7_9MICO</name>
<dbReference type="Proteomes" id="UP001157109">
    <property type="component" value="Unassembled WGS sequence"/>
</dbReference>
<dbReference type="InterPro" id="IPR029033">
    <property type="entry name" value="His_PPase_superfam"/>
</dbReference>
<dbReference type="InterPro" id="IPR050275">
    <property type="entry name" value="PGM_Phosphatase"/>
</dbReference>
<accession>A0ABQ6HQA7</accession>